<dbReference type="InterPro" id="IPR002810">
    <property type="entry name" value="NfeD-like_C"/>
</dbReference>
<evidence type="ECO:0000313" key="10">
    <source>
        <dbReference type="Proteomes" id="UP000190625"/>
    </source>
</evidence>
<dbReference type="InterPro" id="IPR029045">
    <property type="entry name" value="ClpP/crotonase-like_dom_sf"/>
</dbReference>
<keyword evidence="9" id="KW-0645">Protease</keyword>
<dbReference type="STRING" id="142842.SAMN02745118_02356"/>
<feature type="domain" description="NfeD1b N-terminal" evidence="8">
    <location>
        <begin position="33"/>
        <end position="212"/>
    </location>
</feature>
<dbReference type="EMBL" id="FUWM01000022">
    <property type="protein sequence ID" value="SJZ96389.1"/>
    <property type="molecule type" value="Genomic_DNA"/>
</dbReference>
<accession>A0A1T4PY18</accession>
<dbReference type="RefSeq" id="WP_078810788.1">
    <property type="nucleotide sequence ID" value="NZ_FUWM01000022.1"/>
</dbReference>
<dbReference type="Gene3D" id="2.40.50.140">
    <property type="entry name" value="Nucleic acid-binding proteins"/>
    <property type="match status" value="1"/>
</dbReference>
<protein>
    <submittedName>
        <fullName evidence="9">Membrane-bound serine protease (ClpP class)</fullName>
    </submittedName>
</protein>
<dbReference type="CDD" id="cd07021">
    <property type="entry name" value="Clp_protease_NfeD_like"/>
    <property type="match status" value="1"/>
</dbReference>
<dbReference type="InterPro" id="IPR012340">
    <property type="entry name" value="NA-bd_OB-fold"/>
</dbReference>
<comment type="subcellular location">
    <subcellularLocation>
        <location evidence="1">Membrane</location>
        <topology evidence="1">Multi-pass membrane protein</topology>
    </subcellularLocation>
</comment>
<evidence type="ECO:0000259" key="7">
    <source>
        <dbReference type="Pfam" id="PF24961"/>
    </source>
</evidence>
<dbReference type="Pfam" id="PF25145">
    <property type="entry name" value="NfeD1b_N"/>
    <property type="match status" value="1"/>
</dbReference>
<evidence type="ECO:0000256" key="4">
    <source>
        <dbReference type="ARBA" id="ARBA00023136"/>
    </source>
</evidence>
<dbReference type="Pfam" id="PF24961">
    <property type="entry name" value="NfeD_membrane"/>
    <property type="match status" value="1"/>
</dbReference>
<feature type="domain" description="NfeD integral membrane" evidence="7">
    <location>
        <begin position="231"/>
        <end position="345"/>
    </location>
</feature>
<dbReference type="Gene3D" id="3.90.226.10">
    <property type="entry name" value="2-enoyl-CoA Hydratase, Chain A, domain 1"/>
    <property type="match status" value="1"/>
</dbReference>
<evidence type="ECO:0000313" key="9">
    <source>
        <dbReference type="EMBL" id="SJZ96389.1"/>
    </source>
</evidence>
<keyword evidence="9" id="KW-0378">Hydrolase</keyword>
<feature type="transmembrane region" description="Helical" evidence="5">
    <location>
        <begin position="325"/>
        <end position="349"/>
    </location>
</feature>
<dbReference type="SUPFAM" id="SSF52096">
    <property type="entry name" value="ClpP/crotonase"/>
    <property type="match status" value="1"/>
</dbReference>
<dbReference type="Proteomes" id="UP000190625">
    <property type="component" value="Unassembled WGS sequence"/>
</dbReference>
<dbReference type="GO" id="GO:0005886">
    <property type="term" value="C:plasma membrane"/>
    <property type="evidence" value="ECO:0007669"/>
    <property type="project" value="TreeGrafter"/>
</dbReference>
<keyword evidence="2 5" id="KW-0812">Transmembrane</keyword>
<name>A0A1T4PY18_9FIRM</name>
<feature type="transmembrane region" description="Helical" evidence="5">
    <location>
        <begin position="296"/>
        <end position="318"/>
    </location>
</feature>
<evidence type="ECO:0000256" key="3">
    <source>
        <dbReference type="ARBA" id="ARBA00022989"/>
    </source>
</evidence>
<dbReference type="InterPro" id="IPR052165">
    <property type="entry name" value="Membrane_assoc_protease"/>
</dbReference>
<evidence type="ECO:0000256" key="5">
    <source>
        <dbReference type="SAM" id="Phobius"/>
    </source>
</evidence>
<feature type="transmembrane region" description="Helical" evidence="5">
    <location>
        <begin position="265"/>
        <end position="290"/>
    </location>
</feature>
<dbReference type="PANTHER" id="PTHR33507">
    <property type="entry name" value="INNER MEMBRANE PROTEIN YBBJ"/>
    <property type="match status" value="1"/>
</dbReference>
<proteinExistence type="predicted"/>
<organism evidence="9 10">
    <name type="scientific">Selenihalanaerobacter shriftii</name>
    <dbReference type="NCBI Taxonomy" id="142842"/>
    <lineage>
        <taxon>Bacteria</taxon>
        <taxon>Bacillati</taxon>
        <taxon>Bacillota</taxon>
        <taxon>Clostridia</taxon>
        <taxon>Halanaerobiales</taxon>
        <taxon>Halobacteroidaceae</taxon>
        <taxon>Selenihalanaerobacter</taxon>
    </lineage>
</organism>
<evidence type="ECO:0000256" key="2">
    <source>
        <dbReference type="ARBA" id="ARBA00022692"/>
    </source>
</evidence>
<gene>
    <name evidence="9" type="ORF">SAMN02745118_02356</name>
</gene>
<keyword evidence="4 5" id="KW-0472">Membrane</keyword>
<evidence type="ECO:0000259" key="8">
    <source>
        <dbReference type="Pfam" id="PF25145"/>
    </source>
</evidence>
<keyword evidence="3 5" id="KW-1133">Transmembrane helix</keyword>
<reference evidence="10" key="1">
    <citation type="submission" date="2017-02" db="EMBL/GenBank/DDBJ databases">
        <authorList>
            <person name="Varghese N."/>
            <person name="Submissions S."/>
        </authorList>
    </citation>
    <scope>NUCLEOTIDE SEQUENCE [LARGE SCALE GENOMIC DNA]</scope>
    <source>
        <strain evidence="10">ATCC BAA-73</strain>
    </source>
</reference>
<dbReference type="InterPro" id="IPR056739">
    <property type="entry name" value="NfeD_membrane"/>
</dbReference>
<dbReference type="PANTHER" id="PTHR33507:SF3">
    <property type="entry name" value="INNER MEMBRANE PROTEIN YBBJ"/>
    <property type="match status" value="1"/>
</dbReference>
<dbReference type="GO" id="GO:0006508">
    <property type="term" value="P:proteolysis"/>
    <property type="evidence" value="ECO:0007669"/>
    <property type="project" value="UniProtKB-KW"/>
</dbReference>
<dbReference type="Pfam" id="PF01957">
    <property type="entry name" value="NfeD"/>
    <property type="match status" value="1"/>
</dbReference>
<evidence type="ECO:0000256" key="1">
    <source>
        <dbReference type="ARBA" id="ARBA00004141"/>
    </source>
</evidence>
<feature type="domain" description="NfeD-like C-terminal" evidence="6">
    <location>
        <begin position="376"/>
        <end position="430"/>
    </location>
</feature>
<dbReference type="InterPro" id="IPR056738">
    <property type="entry name" value="NfeD1b_N"/>
</dbReference>
<feature type="transmembrane region" description="Helical" evidence="5">
    <location>
        <begin position="230"/>
        <end position="253"/>
    </location>
</feature>
<dbReference type="AlphaFoldDB" id="A0A1T4PY18"/>
<dbReference type="OrthoDB" id="9806253at2"/>
<evidence type="ECO:0000259" key="6">
    <source>
        <dbReference type="Pfam" id="PF01957"/>
    </source>
</evidence>
<keyword evidence="10" id="KW-1185">Reference proteome</keyword>
<sequence>MYRRCLLILLLVLGLLIGGVGHRALANNNNKLVYQIPVKGTIDLGLAKFISRGIQQAEEENADAILLSIDTFGGLVKASTEIRDTILKTDVPVIAYVENRAWSAGALITTASDQIYMNSGSSIGAAETRPKEEKFISAFRKEFESTAEKTGRDPKLAAAMVDARVQIDGVVEQGQILTLTAKEAEKLTFINGVVNNREEALIQGGYHQAEVRIINSNLKENLARFTSNPLVSTILLTIGFIGLILEGITLGWGASGSVGLLSLGLYFAGRLIAGTTGFGLILFFILGIFLLALEVLVVPGFGITGIGGIIAVLSSLFFSFENKDVAIYVITISTMSSIVGILIALKYFITSTTWSRIELSTAQTKEDGYISNRDNQGLVGKQGITITPLRPAGVAQIGDQRKDVVSEGGFISKEQRVEVIAARGRRIVVRQLTE</sequence>
<dbReference type="GO" id="GO:0008233">
    <property type="term" value="F:peptidase activity"/>
    <property type="evidence" value="ECO:0007669"/>
    <property type="project" value="UniProtKB-KW"/>
</dbReference>